<evidence type="ECO:0000256" key="1">
    <source>
        <dbReference type="SAM" id="MobiDB-lite"/>
    </source>
</evidence>
<evidence type="ECO:0000313" key="3">
    <source>
        <dbReference type="Proteomes" id="UP000016933"/>
    </source>
</evidence>
<evidence type="ECO:0000313" key="2">
    <source>
        <dbReference type="EMBL" id="EME50128.1"/>
    </source>
</evidence>
<dbReference type="HOGENOM" id="CLU_1885705_0_0_1"/>
<sequence>MRESLYWIASSRQRRPGQDIRTRKKLMLSYWSASLGRRRTSPSCAALNVAGCETRSDAVCVRSKGLADSKGKLIMNGGNERTSAARSQPEKHDSDRDTGAIAVAPASHSGVFTRSTDAGNREDDRGLCGDGALGW</sequence>
<protein>
    <submittedName>
        <fullName evidence="2">Uncharacterized protein</fullName>
    </submittedName>
</protein>
<feature type="region of interest" description="Disordered" evidence="1">
    <location>
        <begin position="71"/>
        <end position="135"/>
    </location>
</feature>
<gene>
    <name evidence="2" type="ORF">DOTSEDRAFT_77223</name>
</gene>
<reference evidence="3" key="1">
    <citation type="journal article" date="2012" name="PLoS Genet.">
        <title>The genomes of the fungal plant pathogens Cladosporium fulvum and Dothistroma septosporum reveal adaptation to different hosts and lifestyles but also signatures of common ancestry.</title>
        <authorList>
            <person name="de Wit P.J.G.M."/>
            <person name="van der Burgt A."/>
            <person name="Oekmen B."/>
            <person name="Stergiopoulos I."/>
            <person name="Abd-Elsalam K.A."/>
            <person name="Aerts A.L."/>
            <person name="Bahkali A.H."/>
            <person name="Beenen H.G."/>
            <person name="Chettri P."/>
            <person name="Cox M.P."/>
            <person name="Datema E."/>
            <person name="de Vries R.P."/>
            <person name="Dhillon B."/>
            <person name="Ganley A.R."/>
            <person name="Griffiths S.A."/>
            <person name="Guo Y."/>
            <person name="Hamelin R.C."/>
            <person name="Henrissat B."/>
            <person name="Kabir M.S."/>
            <person name="Jashni M.K."/>
            <person name="Kema G."/>
            <person name="Klaubauf S."/>
            <person name="Lapidus A."/>
            <person name="Levasseur A."/>
            <person name="Lindquist E."/>
            <person name="Mehrabi R."/>
            <person name="Ohm R.A."/>
            <person name="Owen T.J."/>
            <person name="Salamov A."/>
            <person name="Schwelm A."/>
            <person name="Schijlen E."/>
            <person name="Sun H."/>
            <person name="van den Burg H.A."/>
            <person name="van Ham R.C.H.J."/>
            <person name="Zhang S."/>
            <person name="Goodwin S.B."/>
            <person name="Grigoriev I.V."/>
            <person name="Collemare J."/>
            <person name="Bradshaw R.E."/>
        </authorList>
    </citation>
    <scope>NUCLEOTIDE SEQUENCE [LARGE SCALE GENOMIC DNA]</scope>
    <source>
        <strain evidence="3">NZE10 / CBS 128990</strain>
    </source>
</reference>
<organism evidence="2 3">
    <name type="scientific">Dothistroma septosporum (strain NZE10 / CBS 128990)</name>
    <name type="common">Red band needle blight fungus</name>
    <name type="synonym">Mycosphaerella pini</name>
    <dbReference type="NCBI Taxonomy" id="675120"/>
    <lineage>
        <taxon>Eukaryota</taxon>
        <taxon>Fungi</taxon>
        <taxon>Dikarya</taxon>
        <taxon>Ascomycota</taxon>
        <taxon>Pezizomycotina</taxon>
        <taxon>Dothideomycetes</taxon>
        <taxon>Dothideomycetidae</taxon>
        <taxon>Mycosphaerellales</taxon>
        <taxon>Mycosphaerellaceae</taxon>
        <taxon>Dothistroma</taxon>
    </lineage>
</organism>
<feature type="compositionally biased region" description="Basic and acidic residues" evidence="1">
    <location>
        <begin position="88"/>
        <end position="98"/>
    </location>
</feature>
<name>N1Q4B9_DOTSN</name>
<dbReference type="AlphaFoldDB" id="N1Q4B9"/>
<accession>N1Q4B9</accession>
<proteinExistence type="predicted"/>
<keyword evidence="3" id="KW-1185">Reference proteome</keyword>
<dbReference type="Proteomes" id="UP000016933">
    <property type="component" value="Unassembled WGS sequence"/>
</dbReference>
<dbReference type="EMBL" id="KB446535">
    <property type="protein sequence ID" value="EME50128.1"/>
    <property type="molecule type" value="Genomic_DNA"/>
</dbReference>
<reference evidence="2 3" key="2">
    <citation type="journal article" date="2012" name="PLoS Pathog.">
        <title>Diverse lifestyles and strategies of plant pathogenesis encoded in the genomes of eighteen Dothideomycetes fungi.</title>
        <authorList>
            <person name="Ohm R.A."/>
            <person name="Feau N."/>
            <person name="Henrissat B."/>
            <person name="Schoch C.L."/>
            <person name="Horwitz B.A."/>
            <person name="Barry K.W."/>
            <person name="Condon B.J."/>
            <person name="Copeland A.C."/>
            <person name="Dhillon B."/>
            <person name="Glaser F."/>
            <person name="Hesse C.N."/>
            <person name="Kosti I."/>
            <person name="LaButti K."/>
            <person name="Lindquist E.A."/>
            <person name="Lucas S."/>
            <person name="Salamov A.A."/>
            <person name="Bradshaw R.E."/>
            <person name="Ciuffetti L."/>
            <person name="Hamelin R.C."/>
            <person name="Kema G.H.J."/>
            <person name="Lawrence C."/>
            <person name="Scott J.A."/>
            <person name="Spatafora J.W."/>
            <person name="Turgeon B.G."/>
            <person name="de Wit P.J.G.M."/>
            <person name="Zhong S."/>
            <person name="Goodwin S.B."/>
            <person name="Grigoriev I.V."/>
        </authorList>
    </citation>
    <scope>NUCLEOTIDE SEQUENCE [LARGE SCALE GENOMIC DNA]</scope>
    <source>
        <strain evidence="3">NZE10 / CBS 128990</strain>
    </source>
</reference>